<dbReference type="PANTHER" id="PTHR22993">
    <property type="entry name" value="FORMAMIDOPYRIMIDINE-DNA GLYCOSYLASE"/>
    <property type="match status" value="1"/>
</dbReference>
<evidence type="ECO:0000259" key="22">
    <source>
        <dbReference type="PROSITE" id="PS51068"/>
    </source>
</evidence>
<evidence type="ECO:0000313" key="24">
    <source>
        <dbReference type="Proteomes" id="UP000229641"/>
    </source>
</evidence>
<dbReference type="AlphaFoldDB" id="A0A2H0LXW4"/>
<feature type="domain" description="FPG-type" evidence="21">
    <location>
        <begin position="232"/>
        <end position="266"/>
    </location>
</feature>
<keyword evidence="16" id="KW-0511">Multifunctional enzyme</keyword>
<evidence type="ECO:0000256" key="1">
    <source>
        <dbReference type="ARBA" id="ARBA00001668"/>
    </source>
</evidence>
<reference evidence="23 24" key="1">
    <citation type="submission" date="2017-09" db="EMBL/GenBank/DDBJ databases">
        <title>Depth-based differentiation of microbial function through sediment-hosted aquifers and enrichment of novel symbionts in the deep terrestrial subsurface.</title>
        <authorList>
            <person name="Probst A.J."/>
            <person name="Ladd B."/>
            <person name="Jarett J.K."/>
            <person name="Geller-Mcgrath D.E."/>
            <person name="Sieber C.M."/>
            <person name="Emerson J.B."/>
            <person name="Anantharaman K."/>
            <person name="Thomas B.C."/>
            <person name="Malmstrom R."/>
            <person name="Stieglmeier M."/>
            <person name="Klingl A."/>
            <person name="Woyke T."/>
            <person name="Ryan C.M."/>
            <person name="Banfield J.F."/>
        </authorList>
    </citation>
    <scope>NUCLEOTIDE SEQUENCE [LARGE SCALE GENOMIC DNA]</scope>
    <source>
        <strain evidence="23">CG11_big_fil_rev_8_21_14_0_20_42_13</strain>
    </source>
</reference>
<protein>
    <recommendedName>
        <fullName evidence="7">Formamidopyrimidine-DNA glycosylase</fullName>
        <ecNumber evidence="5">3.2.2.23</ecNumber>
        <ecNumber evidence="6">4.2.99.18</ecNumber>
    </recommendedName>
    <alternativeName>
        <fullName evidence="18">DNA-(apurinic or apyrimidinic site) lyase MutM</fullName>
    </alternativeName>
</protein>
<keyword evidence="11" id="KW-0378">Hydrolase</keyword>
<dbReference type="Gene3D" id="3.20.190.10">
    <property type="entry name" value="MutM-like, N-terminal"/>
    <property type="match status" value="1"/>
</dbReference>
<evidence type="ECO:0000256" key="20">
    <source>
        <dbReference type="PROSITE-ProRule" id="PRU00391"/>
    </source>
</evidence>
<dbReference type="InterPro" id="IPR010979">
    <property type="entry name" value="Ribosomal_uS13-like_H2TH"/>
</dbReference>
<dbReference type="PROSITE" id="PS01242">
    <property type="entry name" value="ZF_FPG_1"/>
    <property type="match status" value="1"/>
</dbReference>
<dbReference type="InterPro" id="IPR020629">
    <property type="entry name" value="FPG_Glyclase"/>
</dbReference>
<evidence type="ECO:0000259" key="21">
    <source>
        <dbReference type="PROSITE" id="PS51066"/>
    </source>
</evidence>
<comment type="cofactor">
    <cofactor evidence="2">
        <name>Zn(2+)</name>
        <dbReference type="ChEBI" id="CHEBI:29105"/>
    </cofactor>
</comment>
<dbReference type="NCBIfam" id="NF002211">
    <property type="entry name" value="PRK01103.1"/>
    <property type="match status" value="1"/>
</dbReference>
<keyword evidence="12" id="KW-0862">Zinc</keyword>
<dbReference type="SMART" id="SM01232">
    <property type="entry name" value="H2TH"/>
    <property type="match status" value="1"/>
</dbReference>
<feature type="domain" description="Formamidopyrimidine-DNA glycosylase catalytic" evidence="22">
    <location>
        <begin position="2"/>
        <end position="111"/>
    </location>
</feature>
<dbReference type="InterPro" id="IPR010663">
    <property type="entry name" value="Znf_FPG/IleRS"/>
</dbReference>
<dbReference type="InterPro" id="IPR000214">
    <property type="entry name" value="Znf_DNA_glyclase/AP_lyase"/>
</dbReference>
<dbReference type="GO" id="GO:0008270">
    <property type="term" value="F:zinc ion binding"/>
    <property type="evidence" value="ECO:0007669"/>
    <property type="project" value="UniProtKB-KW"/>
</dbReference>
<dbReference type="PROSITE" id="PS51068">
    <property type="entry name" value="FPG_CAT"/>
    <property type="match status" value="1"/>
</dbReference>
<evidence type="ECO:0000256" key="9">
    <source>
        <dbReference type="ARBA" id="ARBA00022763"/>
    </source>
</evidence>
<evidence type="ECO:0000256" key="17">
    <source>
        <dbReference type="ARBA" id="ARBA00023295"/>
    </source>
</evidence>
<name>A0A2H0LXW4_9BACT</name>
<evidence type="ECO:0000256" key="6">
    <source>
        <dbReference type="ARBA" id="ARBA00012720"/>
    </source>
</evidence>
<dbReference type="InterPro" id="IPR015887">
    <property type="entry name" value="DNA_glyclase_Znf_dom_DNA_BS"/>
</dbReference>
<dbReference type="SUPFAM" id="SSF57716">
    <property type="entry name" value="Glucocorticoid receptor-like (DNA-binding domain)"/>
    <property type="match status" value="1"/>
</dbReference>
<dbReference type="EC" id="3.2.2.23" evidence="5"/>
<dbReference type="SMART" id="SM00898">
    <property type="entry name" value="Fapy_DNA_glyco"/>
    <property type="match status" value="1"/>
</dbReference>
<dbReference type="CDD" id="cd08966">
    <property type="entry name" value="EcFpg-like_N"/>
    <property type="match status" value="1"/>
</dbReference>
<dbReference type="PROSITE" id="PS51066">
    <property type="entry name" value="ZF_FPG_2"/>
    <property type="match status" value="1"/>
</dbReference>
<evidence type="ECO:0000256" key="7">
    <source>
        <dbReference type="ARBA" id="ARBA00016240"/>
    </source>
</evidence>
<evidence type="ECO:0000256" key="10">
    <source>
        <dbReference type="ARBA" id="ARBA00022771"/>
    </source>
</evidence>
<evidence type="ECO:0000256" key="4">
    <source>
        <dbReference type="ARBA" id="ARBA00011245"/>
    </source>
</evidence>
<dbReference type="GO" id="GO:0034039">
    <property type="term" value="F:8-oxo-7,8-dihydroguanine DNA N-glycosylase activity"/>
    <property type="evidence" value="ECO:0007669"/>
    <property type="project" value="TreeGrafter"/>
</dbReference>
<evidence type="ECO:0000256" key="8">
    <source>
        <dbReference type="ARBA" id="ARBA00022723"/>
    </source>
</evidence>
<evidence type="ECO:0000256" key="18">
    <source>
        <dbReference type="ARBA" id="ARBA00030638"/>
    </source>
</evidence>
<gene>
    <name evidence="23" type="ORF">COV72_07805</name>
</gene>
<dbReference type="Pfam" id="PF01149">
    <property type="entry name" value="Fapy_DNA_glyco"/>
    <property type="match status" value="1"/>
</dbReference>
<dbReference type="GO" id="GO:0006284">
    <property type="term" value="P:base-excision repair"/>
    <property type="evidence" value="ECO:0007669"/>
    <property type="project" value="InterPro"/>
</dbReference>
<evidence type="ECO:0000313" key="23">
    <source>
        <dbReference type="EMBL" id="PIQ88524.1"/>
    </source>
</evidence>
<evidence type="ECO:0000256" key="2">
    <source>
        <dbReference type="ARBA" id="ARBA00001947"/>
    </source>
</evidence>
<evidence type="ECO:0000256" key="13">
    <source>
        <dbReference type="ARBA" id="ARBA00023125"/>
    </source>
</evidence>
<comment type="subunit">
    <text evidence="4">Monomer.</text>
</comment>
<dbReference type="EC" id="4.2.99.18" evidence="6"/>
<keyword evidence="15" id="KW-0456">Lyase</keyword>
<keyword evidence="17" id="KW-0326">Glycosidase</keyword>
<dbReference type="GO" id="GO:0140078">
    <property type="term" value="F:class I DNA-(apurinic or apyrimidinic site) endonuclease activity"/>
    <property type="evidence" value="ECO:0007669"/>
    <property type="project" value="UniProtKB-EC"/>
</dbReference>
<dbReference type="Pfam" id="PF06827">
    <property type="entry name" value="zf-FPG_IleRS"/>
    <property type="match status" value="1"/>
</dbReference>
<evidence type="ECO:0000256" key="15">
    <source>
        <dbReference type="ARBA" id="ARBA00023239"/>
    </source>
</evidence>
<evidence type="ECO:0000256" key="3">
    <source>
        <dbReference type="ARBA" id="ARBA00009409"/>
    </source>
</evidence>
<evidence type="ECO:0000256" key="11">
    <source>
        <dbReference type="ARBA" id="ARBA00022801"/>
    </source>
</evidence>
<dbReference type="FunFam" id="1.10.8.50:FF:000003">
    <property type="entry name" value="Formamidopyrimidine-DNA glycosylase"/>
    <property type="match status" value="1"/>
</dbReference>
<comment type="catalytic activity">
    <reaction evidence="1">
        <text>Hydrolysis of DNA containing ring-opened 7-methylguanine residues, releasing 2,6-diamino-4-hydroxy-5-(N-methyl)formamidopyrimidine.</text>
        <dbReference type="EC" id="3.2.2.23"/>
    </reaction>
</comment>
<dbReference type="NCBIfam" id="TIGR00577">
    <property type="entry name" value="fpg"/>
    <property type="match status" value="1"/>
</dbReference>
<dbReference type="PANTHER" id="PTHR22993:SF9">
    <property type="entry name" value="FORMAMIDOPYRIMIDINE-DNA GLYCOSYLASE"/>
    <property type="match status" value="1"/>
</dbReference>
<evidence type="ECO:0000256" key="19">
    <source>
        <dbReference type="ARBA" id="ARBA00044632"/>
    </source>
</evidence>
<comment type="caution">
    <text evidence="23">The sequence shown here is derived from an EMBL/GenBank/DDBJ whole genome shotgun (WGS) entry which is preliminary data.</text>
</comment>
<evidence type="ECO:0000256" key="14">
    <source>
        <dbReference type="ARBA" id="ARBA00023204"/>
    </source>
</evidence>
<comment type="similarity">
    <text evidence="3">Belongs to the FPG family.</text>
</comment>
<dbReference type="GO" id="GO:0003684">
    <property type="term" value="F:damaged DNA binding"/>
    <property type="evidence" value="ECO:0007669"/>
    <property type="project" value="InterPro"/>
</dbReference>
<dbReference type="Proteomes" id="UP000229641">
    <property type="component" value="Unassembled WGS sequence"/>
</dbReference>
<keyword evidence="10 20" id="KW-0863">Zinc-finger</keyword>
<dbReference type="SUPFAM" id="SSF46946">
    <property type="entry name" value="S13-like H2TH domain"/>
    <property type="match status" value="1"/>
</dbReference>
<dbReference type="InterPro" id="IPR015886">
    <property type="entry name" value="H2TH_FPG"/>
</dbReference>
<keyword evidence="14" id="KW-0234">DNA repair</keyword>
<evidence type="ECO:0000256" key="12">
    <source>
        <dbReference type="ARBA" id="ARBA00022833"/>
    </source>
</evidence>
<keyword evidence="8" id="KW-0479">Metal-binding</keyword>
<evidence type="ECO:0000256" key="16">
    <source>
        <dbReference type="ARBA" id="ARBA00023268"/>
    </source>
</evidence>
<dbReference type="InterPro" id="IPR012319">
    <property type="entry name" value="FPG_cat"/>
</dbReference>
<organism evidence="23 24">
    <name type="scientific">Candidatus Ghiorseimicrobium undicola</name>
    <dbReference type="NCBI Taxonomy" id="1974746"/>
    <lineage>
        <taxon>Bacteria</taxon>
        <taxon>Pseudomonadati</taxon>
        <taxon>Candidatus Omnitrophota</taxon>
        <taxon>Candidatus Ghiorseimicrobium</taxon>
    </lineage>
</organism>
<accession>A0A2H0LXW4</accession>
<evidence type="ECO:0000256" key="5">
    <source>
        <dbReference type="ARBA" id="ARBA00012024"/>
    </source>
</evidence>
<keyword evidence="13" id="KW-0238">DNA-binding</keyword>
<sequence length="266" mass="29981">MPELPEVETIKRELEKAVLGKKITAVTVHNPKVIREPSVDKFKKELSGVTIKNILRRAKLLILELSNGKALAIHLKMTGQLVYPGSGQAARVSFHLSDGKNLDFNDQRLFAELRLIDDWHKLKFIQTLGPEPFDISESQFKEMLLNKKTKIKPLIMDQTFISGIGNLYAAEALFRARIHPERAANSLSDKEKTLLFEQIKGTLKEAIIHKGSSVDQYVQLTGKPGGYVKFHKVYDRQGKACLVCKTPIKRIVLGGRGTYFCPKCQK</sequence>
<dbReference type="Pfam" id="PF06831">
    <property type="entry name" value="H2TH"/>
    <property type="match status" value="1"/>
</dbReference>
<keyword evidence="9" id="KW-0227">DNA damage</keyword>
<comment type="catalytic activity">
    <reaction evidence="19">
        <text>2'-deoxyribonucleotide-(2'-deoxyribose 5'-phosphate)-2'-deoxyribonucleotide-DNA = a 3'-end 2'-deoxyribonucleotide-(2,3-dehydro-2,3-deoxyribose 5'-phosphate)-DNA + a 5'-end 5'-phospho-2'-deoxyribonucleoside-DNA + H(+)</text>
        <dbReference type="Rhea" id="RHEA:66592"/>
        <dbReference type="Rhea" id="RHEA-COMP:13180"/>
        <dbReference type="Rhea" id="RHEA-COMP:16897"/>
        <dbReference type="Rhea" id="RHEA-COMP:17067"/>
        <dbReference type="ChEBI" id="CHEBI:15378"/>
        <dbReference type="ChEBI" id="CHEBI:136412"/>
        <dbReference type="ChEBI" id="CHEBI:157695"/>
        <dbReference type="ChEBI" id="CHEBI:167181"/>
        <dbReference type="EC" id="4.2.99.18"/>
    </reaction>
</comment>
<proteinExistence type="inferred from homology"/>
<dbReference type="Gene3D" id="1.10.8.50">
    <property type="match status" value="1"/>
</dbReference>
<dbReference type="InterPro" id="IPR035937">
    <property type="entry name" value="FPG_N"/>
</dbReference>
<dbReference type="EMBL" id="PCWA01000097">
    <property type="protein sequence ID" value="PIQ88524.1"/>
    <property type="molecule type" value="Genomic_DNA"/>
</dbReference>
<dbReference type="SUPFAM" id="SSF81624">
    <property type="entry name" value="N-terminal domain of MutM-like DNA repair proteins"/>
    <property type="match status" value="1"/>
</dbReference>